<feature type="region of interest" description="Disordered" evidence="1">
    <location>
        <begin position="1"/>
        <end position="20"/>
    </location>
</feature>
<dbReference type="SUPFAM" id="SSF48452">
    <property type="entry name" value="TPR-like"/>
    <property type="match status" value="1"/>
</dbReference>
<feature type="compositionally biased region" description="Basic and acidic residues" evidence="1">
    <location>
        <begin position="224"/>
        <end position="251"/>
    </location>
</feature>
<gene>
    <name evidence="3" type="ORF">L687_01145</name>
</gene>
<feature type="compositionally biased region" description="Basic and acidic residues" evidence="1">
    <location>
        <begin position="178"/>
        <end position="213"/>
    </location>
</feature>
<dbReference type="Proteomes" id="UP000016033">
    <property type="component" value="Unassembled WGS sequence"/>
</dbReference>
<dbReference type="PATRIC" id="fig|1333857.3.peg.2134"/>
<name>T5KF75_MICMQ</name>
<dbReference type="Gene3D" id="1.25.40.10">
    <property type="entry name" value="Tetratricopeptide repeat domain"/>
    <property type="match status" value="1"/>
</dbReference>
<dbReference type="AlphaFoldDB" id="T5KF75"/>
<evidence type="ECO:0000256" key="2">
    <source>
        <dbReference type="SAM" id="Phobius"/>
    </source>
</evidence>
<reference evidence="3 4" key="1">
    <citation type="journal article" date="2013" name="Genome Announc.">
        <title>Whole-genome sequences of five oyster-associated bacteria show potential for crude oil hydrocarbon degradation.</title>
        <authorList>
            <person name="Chauhan A."/>
            <person name="Green S."/>
            <person name="Pathak A."/>
            <person name="Thomas J."/>
            <person name="Venkatramanan R."/>
        </authorList>
    </citation>
    <scope>NUCLEOTIDE SEQUENCE [LARGE SCALE GENOMIC DNA]</scope>
    <source>
        <strain evidence="3 4">MF109</strain>
    </source>
</reference>
<feature type="region of interest" description="Disordered" evidence="1">
    <location>
        <begin position="175"/>
        <end position="265"/>
    </location>
</feature>
<keyword evidence="2" id="KW-1133">Transmembrane helix</keyword>
<protein>
    <submittedName>
        <fullName evidence="3">Uncharacterized protein</fullName>
    </submittedName>
</protein>
<feature type="compositionally biased region" description="Low complexity" evidence="1">
    <location>
        <begin position="10"/>
        <end position="20"/>
    </location>
</feature>
<evidence type="ECO:0000313" key="4">
    <source>
        <dbReference type="Proteomes" id="UP000016033"/>
    </source>
</evidence>
<feature type="transmembrane region" description="Helical" evidence="2">
    <location>
        <begin position="43"/>
        <end position="68"/>
    </location>
</feature>
<evidence type="ECO:0000313" key="3">
    <source>
        <dbReference type="EMBL" id="EQM75665.1"/>
    </source>
</evidence>
<keyword evidence="2" id="KW-0812">Transmembrane</keyword>
<sequence length="265" mass="28538">MDVTHPSAPAATELGSSTTTASTADSAAALLRSNRRRRSVRRWVAIGTIPLTLAALLFVGKLLSMYAFAHQAITAYLVDDFAGSEASARGQDLLNWFEPYKAPFNIGTALGAAEQLPEARAELERALDLATGLEVCGVRINLALVVERMGDAARADGDGAGAAALYGEALTITVETPEECRSEEARQQSSDPQRDMADSLDGTADRLKQKQQEEQQPSPQPQPGEKEQPSEDKLKGLQDKLEQGTQERDQQQGDDQGGSETDKPW</sequence>
<proteinExistence type="predicted"/>
<accession>T5KF75</accession>
<dbReference type="InterPro" id="IPR011990">
    <property type="entry name" value="TPR-like_helical_dom_sf"/>
</dbReference>
<evidence type="ECO:0000256" key="1">
    <source>
        <dbReference type="SAM" id="MobiDB-lite"/>
    </source>
</evidence>
<keyword evidence="2" id="KW-0472">Membrane</keyword>
<dbReference type="EMBL" id="ATAO01000195">
    <property type="protein sequence ID" value="EQM75665.1"/>
    <property type="molecule type" value="Genomic_DNA"/>
</dbReference>
<organism evidence="3 4">
    <name type="scientific">Microbacterium maritypicum MF109</name>
    <dbReference type="NCBI Taxonomy" id="1333857"/>
    <lineage>
        <taxon>Bacteria</taxon>
        <taxon>Bacillati</taxon>
        <taxon>Actinomycetota</taxon>
        <taxon>Actinomycetes</taxon>
        <taxon>Micrococcales</taxon>
        <taxon>Microbacteriaceae</taxon>
        <taxon>Microbacterium</taxon>
    </lineage>
</organism>
<comment type="caution">
    <text evidence="3">The sequence shown here is derived from an EMBL/GenBank/DDBJ whole genome shotgun (WGS) entry which is preliminary data.</text>
</comment>